<sequence>MEKILNPKNQLLVKDDVGRGKPITRDLPPDGFTFGKPDRKDPEGASIVTQSWKAHEQSRPKDPERDFKKLNKLGIKNGAVDAKKIKEFRQTNDARLDLGKSKRNASQPPLDQMAFGKPNRPSTPIQGVISNHYGENAAQEIQDKYVIQHELKKQSKGLPLPKQTKAHEKAVEHIKGKQQAKEEKQEFKLKRFQNVEPRTNTNRPAGNGGQAQE</sequence>
<gene>
    <name evidence="2" type="primary">Contig6620.g7079</name>
    <name evidence="2" type="ORF">STYLEM_11390</name>
</gene>
<feature type="compositionally biased region" description="Basic and acidic residues" evidence="1">
    <location>
        <begin position="165"/>
        <end position="189"/>
    </location>
</feature>
<evidence type="ECO:0000313" key="3">
    <source>
        <dbReference type="Proteomes" id="UP000039865"/>
    </source>
</evidence>
<feature type="compositionally biased region" description="Basic and acidic residues" evidence="1">
    <location>
        <begin position="53"/>
        <end position="66"/>
    </location>
</feature>
<dbReference type="OrthoDB" id="532484at2759"/>
<evidence type="ECO:0000256" key="1">
    <source>
        <dbReference type="SAM" id="MobiDB-lite"/>
    </source>
</evidence>
<dbReference type="Proteomes" id="UP000039865">
    <property type="component" value="Unassembled WGS sequence"/>
</dbReference>
<feature type="region of interest" description="Disordered" evidence="1">
    <location>
        <begin position="154"/>
        <end position="213"/>
    </location>
</feature>
<evidence type="ECO:0000313" key="2">
    <source>
        <dbReference type="EMBL" id="CDW82358.1"/>
    </source>
</evidence>
<name>A0A078AN68_STYLE</name>
<dbReference type="OMA" id="HYYKREF"/>
<dbReference type="EMBL" id="CCKQ01010841">
    <property type="protein sequence ID" value="CDW82358.1"/>
    <property type="molecule type" value="Genomic_DNA"/>
</dbReference>
<protein>
    <submittedName>
        <fullName evidence="2">Uncharacterized protein</fullName>
    </submittedName>
</protein>
<dbReference type="PANTHER" id="PTHR28617">
    <property type="entry name" value="CILIA- AND FLAGELLA-ASSOCIATED PROTEIN 77"/>
    <property type="match status" value="1"/>
</dbReference>
<dbReference type="InterPro" id="IPR029147">
    <property type="entry name" value="CFAP77"/>
</dbReference>
<feature type="compositionally biased region" description="Basic and acidic residues" evidence="1">
    <location>
        <begin position="16"/>
        <end position="28"/>
    </location>
</feature>
<proteinExistence type="predicted"/>
<reference evidence="2 3" key="1">
    <citation type="submission" date="2014-06" db="EMBL/GenBank/DDBJ databases">
        <authorList>
            <person name="Swart Estienne"/>
        </authorList>
    </citation>
    <scope>NUCLEOTIDE SEQUENCE [LARGE SCALE GENOMIC DNA]</scope>
    <source>
        <strain evidence="2 3">130c</strain>
    </source>
</reference>
<keyword evidence="3" id="KW-1185">Reference proteome</keyword>
<organism evidence="2 3">
    <name type="scientific">Stylonychia lemnae</name>
    <name type="common">Ciliate</name>
    <dbReference type="NCBI Taxonomy" id="5949"/>
    <lineage>
        <taxon>Eukaryota</taxon>
        <taxon>Sar</taxon>
        <taxon>Alveolata</taxon>
        <taxon>Ciliophora</taxon>
        <taxon>Intramacronucleata</taxon>
        <taxon>Spirotrichea</taxon>
        <taxon>Stichotrichia</taxon>
        <taxon>Sporadotrichida</taxon>
        <taxon>Oxytrichidae</taxon>
        <taxon>Stylonychinae</taxon>
        <taxon>Stylonychia</taxon>
    </lineage>
</organism>
<feature type="region of interest" description="Disordered" evidence="1">
    <location>
        <begin position="16"/>
        <end position="66"/>
    </location>
</feature>
<dbReference type="PANTHER" id="PTHR28617:SF1">
    <property type="entry name" value="CILIA- AND FLAGELLA-ASSOCIATED PROTEIN 77"/>
    <property type="match status" value="1"/>
</dbReference>
<feature type="compositionally biased region" description="Polar residues" evidence="1">
    <location>
        <begin position="196"/>
        <end position="205"/>
    </location>
</feature>
<accession>A0A078AN68</accession>
<feature type="region of interest" description="Disordered" evidence="1">
    <location>
        <begin position="97"/>
        <end position="126"/>
    </location>
</feature>
<dbReference type="InParanoid" id="A0A078AN68"/>
<dbReference type="Pfam" id="PF14825">
    <property type="entry name" value="CFAP77"/>
    <property type="match status" value="1"/>
</dbReference>
<dbReference type="AlphaFoldDB" id="A0A078AN68"/>